<gene>
    <name evidence="8" type="ORF">QBE54_00915</name>
</gene>
<keyword evidence="2" id="KW-0004">4Fe-4S</keyword>
<dbReference type="InterPro" id="IPR040084">
    <property type="entry name" value="GTPase_Obg"/>
</dbReference>
<dbReference type="PANTHER" id="PTHR43787:SF11">
    <property type="entry name" value="UPF0026 PROTEIN SLR1464"/>
    <property type="match status" value="1"/>
</dbReference>
<dbReference type="RefSeq" id="WP_369018483.1">
    <property type="nucleotide sequence ID" value="NZ_CP121689.1"/>
</dbReference>
<proteinExistence type="predicted"/>
<dbReference type="PANTHER" id="PTHR43787">
    <property type="entry name" value="FEMO COFACTOR BIOSYNTHESIS PROTEIN NIFB-RELATED"/>
    <property type="match status" value="1"/>
</dbReference>
<dbReference type="Gene3D" id="3.20.20.70">
    <property type="entry name" value="Aldolase class I"/>
    <property type="match status" value="1"/>
</dbReference>
<keyword evidence="3" id="KW-0949">S-adenosyl-L-methionine</keyword>
<dbReference type="SMART" id="SM00729">
    <property type="entry name" value="Elp3"/>
    <property type="match status" value="1"/>
</dbReference>
<evidence type="ECO:0000313" key="9">
    <source>
        <dbReference type="Proteomes" id="UP001461341"/>
    </source>
</evidence>
<evidence type="ECO:0000256" key="4">
    <source>
        <dbReference type="ARBA" id="ARBA00022723"/>
    </source>
</evidence>
<evidence type="ECO:0000256" key="2">
    <source>
        <dbReference type="ARBA" id="ARBA00022485"/>
    </source>
</evidence>
<evidence type="ECO:0000259" key="7">
    <source>
        <dbReference type="PROSITE" id="PS51918"/>
    </source>
</evidence>
<name>A0ABZ2YBD9_9BACT</name>
<dbReference type="SFLD" id="SFLDG01083">
    <property type="entry name" value="Uncharacterised_Radical_SAM_Su"/>
    <property type="match status" value="1"/>
</dbReference>
<accession>A0ABZ2YBD9</accession>
<dbReference type="InterPro" id="IPR013785">
    <property type="entry name" value="Aldolase_TIM"/>
</dbReference>
<evidence type="ECO:0000256" key="1">
    <source>
        <dbReference type="ARBA" id="ARBA00001966"/>
    </source>
</evidence>
<dbReference type="SFLD" id="SFLDS00029">
    <property type="entry name" value="Radical_SAM"/>
    <property type="match status" value="1"/>
</dbReference>
<evidence type="ECO:0000256" key="6">
    <source>
        <dbReference type="ARBA" id="ARBA00023014"/>
    </source>
</evidence>
<dbReference type="InterPro" id="IPR058240">
    <property type="entry name" value="rSAM_sf"/>
</dbReference>
<comment type="cofactor">
    <cofactor evidence="1">
        <name>[4Fe-4S] cluster</name>
        <dbReference type="ChEBI" id="CHEBI:49883"/>
    </cofactor>
</comment>
<keyword evidence="9" id="KW-1185">Reference proteome</keyword>
<keyword evidence="4" id="KW-0479">Metal-binding</keyword>
<dbReference type="EMBL" id="CP121689">
    <property type="protein sequence ID" value="WZL76325.1"/>
    <property type="molecule type" value="Genomic_DNA"/>
</dbReference>
<evidence type="ECO:0000313" key="8">
    <source>
        <dbReference type="EMBL" id="WZL76325.1"/>
    </source>
</evidence>
<keyword evidence="5" id="KW-0408">Iron</keyword>
<dbReference type="Proteomes" id="UP001461341">
    <property type="component" value="Chromosome"/>
</dbReference>
<reference evidence="8 9" key="1">
    <citation type="submission" date="2023-03" db="EMBL/GenBank/DDBJ databases">
        <title>Novel Species.</title>
        <authorList>
            <person name="Ma S."/>
        </authorList>
    </citation>
    <scope>NUCLEOTIDE SEQUENCE [LARGE SCALE GENOMIC DNA]</scope>
    <source>
        <strain evidence="8 9">B11</strain>
    </source>
</reference>
<dbReference type="Pfam" id="PF04055">
    <property type="entry name" value="Radical_SAM"/>
    <property type="match status" value="1"/>
</dbReference>
<dbReference type="SUPFAM" id="SSF102114">
    <property type="entry name" value="Radical SAM enzymes"/>
    <property type="match status" value="1"/>
</dbReference>
<evidence type="ECO:0000256" key="5">
    <source>
        <dbReference type="ARBA" id="ARBA00023004"/>
    </source>
</evidence>
<dbReference type="CDD" id="cd01335">
    <property type="entry name" value="Radical_SAM"/>
    <property type="match status" value="1"/>
</dbReference>
<organism evidence="8 9">
    <name type="scientific">Thermatribacter velox</name>
    <dbReference type="NCBI Taxonomy" id="3039681"/>
    <lineage>
        <taxon>Bacteria</taxon>
        <taxon>Pseudomonadati</taxon>
        <taxon>Atribacterota</taxon>
        <taxon>Atribacteria</taxon>
        <taxon>Atribacterales</taxon>
        <taxon>Thermatribacteraceae</taxon>
        <taxon>Thermatribacter</taxon>
    </lineage>
</organism>
<dbReference type="SFLD" id="SFLDG01067">
    <property type="entry name" value="SPASM/twitch_domain_containing"/>
    <property type="match status" value="1"/>
</dbReference>
<feature type="domain" description="Radical SAM core" evidence="7">
    <location>
        <begin position="19"/>
        <end position="239"/>
    </location>
</feature>
<dbReference type="PROSITE" id="PS51918">
    <property type="entry name" value="RADICAL_SAM"/>
    <property type="match status" value="1"/>
</dbReference>
<keyword evidence="6" id="KW-0411">Iron-sulfur</keyword>
<sequence>MRKKRLKYVYGPVASWRLGSSLGIDPLSCKDKICTFDCIYCQLGETHFFSSERKIYVSTENLLEEISSLPEIGIDYITFSGRGEPTLAKNLGEMIKSVKKVRREKVAVITNSSLMDREDVVKDLLLADFVMAKLDAFSQGSLEAINKPMKEINFDAIFNGIKKFRSLYRGRLALQIMFVEENKDDAEKLSELAREINPDEVQINTPLRPCKVKPLSREEIQRVKSYFEGMNIVSVYDVEKKAVQPISAEDTLRRRGKIYS</sequence>
<protein>
    <submittedName>
        <fullName evidence="8">Radical SAM protein</fullName>
    </submittedName>
</protein>
<dbReference type="InterPro" id="IPR007197">
    <property type="entry name" value="rSAM"/>
</dbReference>
<evidence type="ECO:0000256" key="3">
    <source>
        <dbReference type="ARBA" id="ARBA00022691"/>
    </source>
</evidence>
<dbReference type="InterPro" id="IPR006638">
    <property type="entry name" value="Elp3/MiaA/NifB-like_rSAM"/>
</dbReference>